<dbReference type="STRING" id="53468.A0A0R3UM84"/>
<keyword evidence="3" id="KW-0812">Transmembrane</keyword>
<keyword evidence="4" id="KW-0378">Hydrolase</keyword>
<comment type="subcellular location">
    <subcellularLocation>
        <location evidence="1">Membrane</location>
    </subcellularLocation>
</comment>
<dbReference type="AlphaFoldDB" id="A0A0R3UM84"/>
<dbReference type="Proteomes" id="UP000267029">
    <property type="component" value="Unassembled WGS sequence"/>
</dbReference>
<keyword evidence="6" id="KW-0443">Lipid metabolism</keyword>
<evidence type="ECO:0000259" key="13">
    <source>
        <dbReference type="PROSITE" id="PS51704"/>
    </source>
</evidence>
<evidence type="ECO:0000256" key="7">
    <source>
        <dbReference type="ARBA" id="ARBA00023136"/>
    </source>
</evidence>
<comment type="catalytic activity">
    <reaction evidence="10">
        <text>N-hexadecanoyl-1-(9Z-octadecenoyl)-sn-glycero-3-phosphoethanolamine + H2O = N-hexadecanoylethanolamine + 1-(9Z-octadecenoyl)-sn-glycero-3-phosphate + H(+)</text>
        <dbReference type="Rhea" id="RHEA:53168"/>
        <dbReference type="ChEBI" id="CHEBI:15377"/>
        <dbReference type="ChEBI" id="CHEBI:15378"/>
        <dbReference type="ChEBI" id="CHEBI:71464"/>
        <dbReference type="ChEBI" id="CHEBI:74544"/>
        <dbReference type="ChEBI" id="CHEBI:85217"/>
    </reaction>
    <physiologicalReaction direction="left-to-right" evidence="10">
        <dbReference type="Rhea" id="RHEA:53169"/>
    </physiologicalReaction>
</comment>
<sequence length="113" mass="13119">MDLMRFSRMPNVIDFIKTMTASIPKFCRLGLSDDDLVRVTLRLADFLLMSRKLVDHLRARGIQVFYWVCNTDEDFDRAFAMGKVAVVTDYPSELVAYLRRHPEIPRGTFSKSI</sequence>
<dbReference type="GO" id="GO:0046475">
    <property type="term" value="P:glycerophospholipid catabolic process"/>
    <property type="evidence" value="ECO:0007669"/>
    <property type="project" value="TreeGrafter"/>
</dbReference>
<evidence type="ECO:0000256" key="6">
    <source>
        <dbReference type="ARBA" id="ARBA00023098"/>
    </source>
</evidence>
<evidence type="ECO:0000256" key="2">
    <source>
        <dbReference type="ARBA" id="ARBA00007277"/>
    </source>
</evidence>
<comment type="similarity">
    <text evidence="2">Belongs to the glycerophosphoryl diester phosphodiesterase family.</text>
</comment>
<reference evidence="14 15" key="1">
    <citation type="submission" date="2018-10" db="EMBL/GenBank/DDBJ databases">
        <authorList>
            <consortium name="Pathogen Informatics"/>
        </authorList>
    </citation>
    <scope>NUCLEOTIDE SEQUENCE [LARGE SCALE GENOMIC DNA]</scope>
</reference>
<evidence type="ECO:0000256" key="9">
    <source>
        <dbReference type="ARBA" id="ARBA00047392"/>
    </source>
</evidence>
<dbReference type="GO" id="GO:0005789">
    <property type="term" value="C:endoplasmic reticulum membrane"/>
    <property type="evidence" value="ECO:0007669"/>
    <property type="project" value="TreeGrafter"/>
</dbReference>
<evidence type="ECO:0000313" key="14">
    <source>
        <dbReference type="EMBL" id="VDD82845.1"/>
    </source>
</evidence>
<dbReference type="SUPFAM" id="SSF51695">
    <property type="entry name" value="PLC-like phosphodiesterases"/>
    <property type="match status" value="1"/>
</dbReference>
<proteinExistence type="inferred from homology"/>
<evidence type="ECO:0000313" key="16">
    <source>
        <dbReference type="WBParaSite" id="MCU_006960-RA"/>
    </source>
</evidence>
<accession>A0A0R3UM84</accession>
<comment type="catalytic activity">
    <reaction evidence="11">
        <text>1-O-(1Z-octadecenyl)-sn-glycero-3-phospho-N-hexadecanoyl-ethanolamine + H2O = 1-O-(1Z-octadecenyl)-sn-glycero-3-phosphate + N-hexadecanoylethanolamine + H(+)</text>
        <dbReference type="Rhea" id="RHEA:53184"/>
        <dbReference type="ChEBI" id="CHEBI:15377"/>
        <dbReference type="ChEBI" id="CHEBI:15378"/>
        <dbReference type="ChEBI" id="CHEBI:71464"/>
        <dbReference type="ChEBI" id="CHEBI:137009"/>
        <dbReference type="ChEBI" id="CHEBI:137017"/>
    </reaction>
    <physiologicalReaction direction="left-to-right" evidence="11">
        <dbReference type="Rhea" id="RHEA:53185"/>
    </physiologicalReaction>
</comment>
<dbReference type="WBParaSite" id="MCU_006960-RA">
    <property type="protein sequence ID" value="MCU_006960-RA"/>
    <property type="gene ID" value="MCU_006960"/>
</dbReference>
<dbReference type="InterPro" id="IPR052271">
    <property type="entry name" value="GDPD-Related"/>
</dbReference>
<dbReference type="Pfam" id="PF03009">
    <property type="entry name" value="GDPD"/>
    <property type="match status" value="1"/>
</dbReference>
<evidence type="ECO:0000256" key="1">
    <source>
        <dbReference type="ARBA" id="ARBA00004370"/>
    </source>
</evidence>
<reference evidence="16" key="2">
    <citation type="submission" date="2019-11" db="UniProtKB">
        <authorList>
            <consortium name="WormBaseParasite"/>
        </authorList>
    </citation>
    <scope>IDENTIFICATION</scope>
</reference>
<keyword evidence="15" id="KW-1185">Reference proteome</keyword>
<comment type="catalytic activity">
    <reaction evidence="8">
        <text>1-O-hexadecyl-sn-glycero-3-phosphocholine + H2O = 1-O-hexadecyl-sn-glycero-3-phosphate + choline + H(+)</text>
        <dbReference type="Rhea" id="RHEA:41143"/>
        <dbReference type="ChEBI" id="CHEBI:15354"/>
        <dbReference type="ChEBI" id="CHEBI:15377"/>
        <dbReference type="ChEBI" id="CHEBI:15378"/>
        <dbReference type="ChEBI" id="CHEBI:64496"/>
        <dbReference type="ChEBI" id="CHEBI:77580"/>
    </reaction>
    <physiologicalReaction direction="left-to-right" evidence="8">
        <dbReference type="Rhea" id="RHEA:41144"/>
    </physiologicalReaction>
</comment>
<dbReference type="PANTHER" id="PTHR42758:SF2">
    <property type="entry name" value="PHOSPHATIDYLGLYCEROL PHOSPHOLIPASE C"/>
    <property type="match status" value="1"/>
</dbReference>
<evidence type="ECO:0000256" key="11">
    <source>
        <dbReference type="ARBA" id="ARBA00048580"/>
    </source>
</evidence>
<dbReference type="InterPro" id="IPR017946">
    <property type="entry name" value="PLC-like_Pdiesterase_TIM-brl"/>
</dbReference>
<dbReference type="InterPro" id="IPR030395">
    <property type="entry name" value="GP_PDE_dom"/>
</dbReference>
<dbReference type="OrthoDB" id="1058301at2759"/>
<feature type="domain" description="GP-PDE" evidence="13">
    <location>
        <begin position="1"/>
        <end position="98"/>
    </location>
</feature>
<evidence type="ECO:0000256" key="10">
    <source>
        <dbReference type="ARBA" id="ARBA00047538"/>
    </source>
</evidence>
<dbReference type="GO" id="GO:0008081">
    <property type="term" value="F:phosphoric diester hydrolase activity"/>
    <property type="evidence" value="ECO:0007669"/>
    <property type="project" value="InterPro"/>
</dbReference>
<dbReference type="EMBL" id="UXSR01005584">
    <property type="protein sequence ID" value="VDD82845.1"/>
    <property type="molecule type" value="Genomic_DNA"/>
</dbReference>
<dbReference type="GO" id="GO:0004622">
    <property type="term" value="F:phosphatidylcholine lysophospholipase activity"/>
    <property type="evidence" value="ECO:0007669"/>
    <property type="project" value="TreeGrafter"/>
</dbReference>
<name>A0A0R3UM84_MESCO</name>
<comment type="catalytic activity">
    <reaction evidence="12">
        <text>N,1-di-(9Z-octadecenoyl)-sn-glycero-3-phosphoethanolamine + H2O = N-(9Z-octadecenoyl) ethanolamine + 1-(9Z-octadecenoyl)-sn-glycero-3-phosphate + H(+)</text>
        <dbReference type="Rhea" id="RHEA:56460"/>
        <dbReference type="ChEBI" id="CHEBI:15377"/>
        <dbReference type="ChEBI" id="CHEBI:15378"/>
        <dbReference type="ChEBI" id="CHEBI:71466"/>
        <dbReference type="ChEBI" id="CHEBI:74544"/>
        <dbReference type="ChEBI" id="CHEBI:85222"/>
    </reaction>
    <physiologicalReaction direction="left-to-right" evidence="12">
        <dbReference type="Rhea" id="RHEA:56461"/>
    </physiologicalReaction>
</comment>
<evidence type="ECO:0000256" key="5">
    <source>
        <dbReference type="ARBA" id="ARBA00022989"/>
    </source>
</evidence>
<keyword evidence="5" id="KW-1133">Transmembrane helix</keyword>
<comment type="catalytic activity">
    <reaction evidence="9">
        <text>N-(5Z,8Z,11Z,14Z-eicosatetraenoyl)-1-(9Z-octadecenoyl)-sn-glycero-3-phosphoethanolamine + H2O = N-(5Z,8Z,11Z,14Z-eicosatetraenoyl)-ethanolamine + 1-(9Z-octadecenoyl)-sn-glycero-3-phosphate + H(+)</text>
        <dbReference type="Rhea" id="RHEA:45544"/>
        <dbReference type="ChEBI" id="CHEBI:2700"/>
        <dbReference type="ChEBI" id="CHEBI:15377"/>
        <dbReference type="ChEBI" id="CHEBI:15378"/>
        <dbReference type="ChEBI" id="CHEBI:74544"/>
        <dbReference type="ChEBI" id="CHEBI:85223"/>
    </reaction>
    <physiologicalReaction direction="left-to-right" evidence="9">
        <dbReference type="Rhea" id="RHEA:45545"/>
    </physiologicalReaction>
</comment>
<keyword evidence="7" id="KW-0472">Membrane</keyword>
<evidence type="ECO:0000256" key="3">
    <source>
        <dbReference type="ARBA" id="ARBA00022692"/>
    </source>
</evidence>
<evidence type="ECO:0000256" key="8">
    <source>
        <dbReference type="ARBA" id="ARBA00036083"/>
    </source>
</evidence>
<dbReference type="PROSITE" id="PS51704">
    <property type="entry name" value="GP_PDE"/>
    <property type="match status" value="1"/>
</dbReference>
<evidence type="ECO:0000256" key="12">
    <source>
        <dbReference type="ARBA" id="ARBA00048947"/>
    </source>
</evidence>
<protein>
    <submittedName>
        <fullName evidence="16">GP-PDE domain-containing protein</fullName>
    </submittedName>
</protein>
<dbReference type="Gene3D" id="3.20.20.190">
    <property type="entry name" value="Phosphatidylinositol (PI) phosphodiesterase"/>
    <property type="match status" value="1"/>
</dbReference>
<evidence type="ECO:0000256" key="4">
    <source>
        <dbReference type="ARBA" id="ARBA00022801"/>
    </source>
</evidence>
<dbReference type="PANTHER" id="PTHR42758">
    <property type="entry name" value="PHOSPHATIDYLGLYCEROL PHOSPHOLIPASE C"/>
    <property type="match status" value="1"/>
</dbReference>
<evidence type="ECO:0000313" key="15">
    <source>
        <dbReference type="Proteomes" id="UP000267029"/>
    </source>
</evidence>
<organism evidence="14 15">
    <name type="scientific">Mesocestoides corti</name>
    <name type="common">Flatworm</name>
    <dbReference type="NCBI Taxonomy" id="53468"/>
    <lineage>
        <taxon>Eukaryota</taxon>
        <taxon>Metazoa</taxon>
        <taxon>Spiralia</taxon>
        <taxon>Lophotrochozoa</taxon>
        <taxon>Platyhelminthes</taxon>
        <taxon>Cestoda</taxon>
        <taxon>Eucestoda</taxon>
        <taxon>Cyclophyllidea</taxon>
        <taxon>Mesocestoididae</taxon>
        <taxon>Mesocestoides</taxon>
    </lineage>
</organism>
<gene>
    <name evidence="14" type="ORF">MCOS_LOCUS8848</name>
</gene>